<dbReference type="Pfam" id="PF20578">
    <property type="entry name" value="aBig_2"/>
    <property type="match status" value="3"/>
</dbReference>
<evidence type="ECO:0008006" key="10">
    <source>
        <dbReference type="Google" id="ProtNLM"/>
    </source>
</evidence>
<dbReference type="Pfam" id="PF16640">
    <property type="entry name" value="Big_3_5"/>
    <property type="match status" value="1"/>
</dbReference>
<name>A0A4Y3KI94_9CELL</name>
<evidence type="ECO:0000259" key="7">
    <source>
        <dbReference type="Pfam" id="PF20578"/>
    </source>
</evidence>
<protein>
    <recommendedName>
        <fullName evidence="10">LamG-like jellyroll fold domain-containing protein</fullName>
    </recommendedName>
</protein>
<dbReference type="Gene3D" id="2.115.10.20">
    <property type="entry name" value="Glycosyl hydrolase domain, family 43"/>
    <property type="match status" value="1"/>
</dbReference>
<dbReference type="Gene3D" id="2.60.40.3630">
    <property type="match status" value="2"/>
</dbReference>
<dbReference type="Proteomes" id="UP000320461">
    <property type="component" value="Unassembled WGS sequence"/>
</dbReference>
<comment type="similarity">
    <text evidence="2">Belongs to the glycosyl hydrolase 43 family.</text>
</comment>
<accession>A0A4Y3KI94</accession>
<evidence type="ECO:0000259" key="6">
    <source>
        <dbReference type="Pfam" id="PF16640"/>
    </source>
</evidence>
<dbReference type="InterPro" id="IPR022038">
    <property type="entry name" value="Ig-like_bact"/>
</dbReference>
<dbReference type="CDD" id="cd08983">
    <property type="entry name" value="GH43_Bt3655-like"/>
    <property type="match status" value="1"/>
</dbReference>
<evidence type="ECO:0000256" key="1">
    <source>
        <dbReference type="ARBA" id="ARBA00004834"/>
    </source>
</evidence>
<keyword evidence="3" id="KW-0378">Hydrolase</keyword>
<feature type="domain" description="Atrophied bacterial Ig" evidence="7">
    <location>
        <begin position="554"/>
        <end position="616"/>
    </location>
</feature>
<dbReference type="Pfam" id="PF13385">
    <property type="entry name" value="Laminin_G_3"/>
    <property type="match status" value="2"/>
</dbReference>
<keyword evidence="9" id="KW-1185">Reference proteome</keyword>
<dbReference type="SUPFAM" id="SSF75005">
    <property type="entry name" value="Arabinanase/levansucrase/invertase"/>
    <property type="match status" value="1"/>
</dbReference>
<dbReference type="InterPro" id="IPR013783">
    <property type="entry name" value="Ig-like_fold"/>
</dbReference>
<dbReference type="PANTHER" id="PTHR43301">
    <property type="entry name" value="ARABINAN ENDO-1,5-ALPHA-L-ARABINOSIDASE"/>
    <property type="match status" value="1"/>
</dbReference>
<evidence type="ECO:0000256" key="4">
    <source>
        <dbReference type="ARBA" id="ARBA00023295"/>
    </source>
</evidence>
<dbReference type="InterPro" id="IPR046780">
    <property type="entry name" value="aBig_2"/>
</dbReference>
<dbReference type="SUPFAM" id="SSF49899">
    <property type="entry name" value="Concanavalin A-like lectins/glucanases"/>
    <property type="match status" value="2"/>
</dbReference>
<feature type="domain" description="Atrophied bacterial Ig" evidence="7">
    <location>
        <begin position="624"/>
        <end position="714"/>
    </location>
</feature>
<sequence length="1496" mass="154296">MAGLVLPASAAAPTQDLIAHYEFDETTGATVVDSSGNGHDGTVVGTPTWTPAGLQLSGAPSNANYVRLPDGLLQGKAAATVSVQVKADDAANTTDNFLWSFGGASQSSGSGTGNWFVGPKNALRTTVTPSHWTGEQSATWTGNRLTPGKWQNVTATIAPNDGVATSTLKLYVDGTLVATNPAVTTSPATLADHTRNRLGGSAYDGDRGFPGTYGETRVYGTALTATEVADLVAEDGADAADKLLAGLDLGSTSAVVSDLTLPTGGLTWTTSAAGVVTAGGVVTRPAQAQPDATATLTATATVSGQVRTRTFEITVKALAAGEDPMPATSDLRSWFPLNTSYPGTPAFGTTTFVGATNTPVWTSTHVDLTGGGYIANNSAAGLGLTTSSTSSFDAYLPSNATGTVNSTLFTIGSNATTNNLSLHPFYSDGKPAAVIRIGNAVVATAQLTAPFPRDVWTHVSLVLDDTADTLTVYLDGVQAAQATGVTATAATIGTSVLRFNREGWGFSNLPAKFRDLRVYAAATPASGARALARQNAQFAFDQLMASIAIPALATKDLTLPASPSVTWTSSDPAVVSTSGVVTQPAPGQPDAEVTLTAATNRGGLALSREFDVTVPAALSAGEKVAEDAAALSVLHADSMRSITTLADAGAEFGSDITWSTSDATAVALVTDDGTVYADPQRAPYGYDARTATLTATLELDGATLDVPFDVTVPAMPRAVDDEGYAFAYFTANTVAGENIYFAASDGNNALAWDTLNNGNFVLTSQFGEKGLRDPFIIRSHEGDKFFLIATDLSIGRNGDWGRAQQSGSQYIEVWESTDLVNWSQQRHVKVSPDTAGMTWAPEAYWDDERGEYVVFWASRLFTDSTRTTCITTASGAGCYARMMYATTKDFVTFSPAQLWQDTGAARIDTTVLKDGEHYYRYTKDEGGQTGCVDIIAERSTSLTQVTTKASAEANTGWTRVASCVARNSGFNAAVEGPTVFKANPGDTSPYDYYLYLDNYGGSGYFPLGTNDLASGTWTRATGQLPGQPRHGTAMPVTLDQWQTLTGATVEQTATTSALTFSKVTRQASATVTATDGYQVGGKVTFALGAWSTTVQLTPAQGSATATATVPADLLGELTATFSGTAELAAGAPATFEVTPAQPTGLELTTLPTTSYLVGDALSLVGLAGTVTFDDGTSRTIGAADVTATGFSSTSAGTRTVTVSYTAEGATVTATYVVTVGLVPGTPTALALTTLPKTAYEIGEALSLTGLVGTVSLAGGDTVTVGANDVTATGFSSATTGRRTVTVSYTAMGVKVRATYTVTVVKAASRTTLTASATSVAHGGKVTLKAKVTSAIKPTGTVSFWSGGKRLATASLSNGSTSVKVTLKGVGTKRITAVYNGAAKVATSSSSAVTVKVRKAKATSIAVTSSTFTKGTRPQVVVRVGKLDNGAYPVGKVAIRYGDATSTVTLRASAQGVVKLTLPKSRTTAIKVKATFLPSDPANVASRTSAWKTMTPR</sequence>
<evidence type="ECO:0000259" key="5">
    <source>
        <dbReference type="Pfam" id="PF07523"/>
    </source>
</evidence>
<dbReference type="InterPro" id="IPR032109">
    <property type="entry name" value="Big_3_5"/>
</dbReference>
<dbReference type="EMBL" id="BJLQ01000007">
    <property type="protein sequence ID" value="GEA83717.1"/>
    <property type="molecule type" value="Genomic_DNA"/>
</dbReference>
<evidence type="ECO:0000313" key="9">
    <source>
        <dbReference type="Proteomes" id="UP000320461"/>
    </source>
</evidence>
<dbReference type="InterPro" id="IPR023296">
    <property type="entry name" value="Glyco_hydro_beta-prop_sf"/>
</dbReference>
<dbReference type="Pfam" id="PF07523">
    <property type="entry name" value="Big_3"/>
    <property type="match status" value="2"/>
</dbReference>
<dbReference type="PANTHER" id="PTHR43301:SF3">
    <property type="entry name" value="ARABINAN ENDO-1,5-ALPHA-L-ARABINOSIDASE A-RELATED"/>
    <property type="match status" value="1"/>
</dbReference>
<feature type="domain" description="Bacterial Ig-like" evidence="6">
    <location>
        <begin position="1312"/>
        <end position="1396"/>
    </location>
</feature>
<comment type="pathway">
    <text evidence="1">Glycan metabolism; L-arabinan degradation.</text>
</comment>
<reference evidence="8 9" key="1">
    <citation type="submission" date="2019-06" db="EMBL/GenBank/DDBJ databases">
        <title>Whole genome shotgun sequence of Cellulomonas gelida NBRC 3748.</title>
        <authorList>
            <person name="Hosoyama A."/>
            <person name="Uohara A."/>
            <person name="Ohji S."/>
            <person name="Ichikawa N."/>
        </authorList>
    </citation>
    <scope>NUCLEOTIDE SEQUENCE [LARGE SCALE GENOMIC DNA]</scope>
    <source>
        <strain evidence="8 9">NBRC 3748</strain>
    </source>
</reference>
<evidence type="ECO:0000256" key="2">
    <source>
        <dbReference type="ARBA" id="ARBA00009865"/>
    </source>
</evidence>
<dbReference type="InterPro" id="IPR013320">
    <property type="entry name" value="ConA-like_dom_sf"/>
</dbReference>
<gene>
    <name evidence="8" type="ORF">CGE01nite_09680</name>
</gene>
<keyword evidence="4" id="KW-0326">Glycosidase</keyword>
<proteinExistence type="inferred from homology"/>
<organism evidence="8 9">
    <name type="scientific">Cellulomonas gelida</name>
    <dbReference type="NCBI Taxonomy" id="1712"/>
    <lineage>
        <taxon>Bacteria</taxon>
        <taxon>Bacillati</taxon>
        <taxon>Actinomycetota</taxon>
        <taxon>Actinomycetes</taxon>
        <taxon>Micrococcales</taxon>
        <taxon>Cellulomonadaceae</taxon>
        <taxon>Cellulomonas</taxon>
    </lineage>
</organism>
<dbReference type="Gene3D" id="2.60.40.10">
    <property type="entry name" value="Immunoglobulins"/>
    <property type="match status" value="1"/>
</dbReference>
<dbReference type="GO" id="GO:0004553">
    <property type="term" value="F:hydrolase activity, hydrolyzing O-glycosyl compounds"/>
    <property type="evidence" value="ECO:0007669"/>
    <property type="project" value="InterPro"/>
</dbReference>
<feature type="domain" description="Ig-like" evidence="5">
    <location>
        <begin position="1153"/>
        <end position="1219"/>
    </location>
</feature>
<dbReference type="InterPro" id="IPR006710">
    <property type="entry name" value="Glyco_hydro_43"/>
</dbReference>
<feature type="domain" description="Ig-like" evidence="5">
    <location>
        <begin position="1235"/>
        <end position="1303"/>
    </location>
</feature>
<feature type="domain" description="Atrophied bacterial Ig" evidence="7">
    <location>
        <begin position="247"/>
        <end position="317"/>
    </location>
</feature>
<evidence type="ECO:0000256" key="3">
    <source>
        <dbReference type="ARBA" id="ARBA00022801"/>
    </source>
</evidence>
<dbReference type="InterPro" id="IPR050727">
    <property type="entry name" value="GH43_arabinanases"/>
</dbReference>
<dbReference type="GO" id="GO:0005975">
    <property type="term" value="P:carbohydrate metabolic process"/>
    <property type="evidence" value="ECO:0007669"/>
    <property type="project" value="InterPro"/>
</dbReference>
<evidence type="ECO:0000313" key="8">
    <source>
        <dbReference type="EMBL" id="GEA83717.1"/>
    </source>
</evidence>
<dbReference type="Pfam" id="PF04616">
    <property type="entry name" value="Glyco_hydro_43"/>
    <property type="match status" value="1"/>
</dbReference>
<dbReference type="Gene3D" id="2.60.120.200">
    <property type="match status" value="2"/>
</dbReference>
<comment type="caution">
    <text evidence="8">The sequence shown here is derived from an EMBL/GenBank/DDBJ whole genome shotgun (WGS) entry which is preliminary data.</text>
</comment>